<feature type="domain" description="NusG-like N-terminal" evidence="4">
    <location>
        <begin position="20"/>
        <end position="95"/>
    </location>
</feature>
<dbReference type="InterPro" id="IPR006645">
    <property type="entry name" value="NGN-like_dom"/>
</dbReference>
<evidence type="ECO:0000259" key="4">
    <source>
        <dbReference type="Pfam" id="PF02357"/>
    </source>
</evidence>
<evidence type="ECO:0000256" key="2">
    <source>
        <dbReference type="ARBA" id="ARBA00023015"/>
    </source>
</evidence>
<dbReference type="SUPFAM" id="SSF50104">
    <property type="entry name" value="Translation proteins SH3-like domain"/>
    <property type="match status" value="1"/>
</dbReference>
<keyword evidence="1" id="KW-0889">Transcription antitermination</keyword>
<dbReference type="Gene3D" id="3.30.70.940">
    <property type="entry name" value="NusG, N-terminal domain"/>
    <property type="match status" value="1"/>
</dbReference>
<dbReference type="InterPro" id="IPR043425">
    <property type="entry name" value="NusG-like"/>
</dbReference>
<protein>
    <recommendedName>
        <fullName evidence="4">NusG-like N-terminal domain-containing protein</fullName>
    </recommendedName>
</protein>
<evidence type="ECO:0000313" key="5">
    <source>
        <dbReference type="EMBL" id="SVA80404.1"/>
    </source>
</evidence>
<dbReference type="GO" id="GO:0006354">
    <property type="term" value="P:DNA-templated transcription elongation"/>
    <property type="evidence" value="ECO:0007669"/>
    <property type="project" value="InterPro"/>
</dbReference>
<dbReference type="PANTHER" id="PTHR30265">
    <property type="entry name" value="RHO-INTERACTING TRANSCRIPTION TERMINATION FACTOR NUSG"/>
    <property type="match status" value="1"/>
</dbReference>
<dbReference type="Pfam" id="PF02357">
    <property type="entry name" value="NusG"/>
    <property type="match status" value="1"/>
</dbReference>
<sequence>MEELTEVMDAVEAPQDAELDWYVAHVRPRCEKKLVEHGKVYKFPTTLPTYNSTKKYRGKVVTFQKPLFPGYVFLQLNRKTRQMAQQSNYVANMLGVPDQEEFKEQLNDILFALDQQVDIRVEPTIEVGNRVIVRSGPLQGQEGWVEERFGMTTILLRLDFIGKAAAVKVGADTLELI</sequence>
<dbReference type="SUPFAM" id="SSF82679">
    <property type="entry name" value="N-utilization substance G protein NusG, N-terminal domain"/>
    <property type="match status" value="1"/>
</dbReference>
<proteinExistence type="predicted"/>
<organism evidence="5">
    <name type="scientific">marine metagenome</name>
    <dbReference type="NCBI Taxonomy" id="408172"/>
    <lineage>
        <taxon>unclassified sequences</taxon>
        <taxon>metagenomes</taxon>
        <taxon>ecological metagenomes</taxon>
    </lineage>
</organism>
<dbReference type="InterPro" id="IPR008991">
    <property type="entry name" value="Translation_prot_SH3-like_sf"/>
</dbReference>
<gene>
    <name evidence="5" type="ORF">METZ01_LOCUS133258</name>
</gene>
<dbReference type="PANTHER" id="PTHR30265:SF4">
    <property type="entry name" value="KOW MOTIF FAMILY PROTEIN, EXPRESSED"/>
    <property type="match status" value="1"/>
</dbReference>
<keyword evidence="2" id="KW-0805">Transcription regulation</keyword>
<dbReference type="EMBL" id="UINC01019035">
    <property type="protein sequence ID" value="SVA80404.1"/>
    <property type="molecule type" value="Genomic_DNA"/>
</dbReference>
<evidence type="ECO:0000256" key="1">
    <source>
        <dbReference type="ARBA" id="ARBA00022814"/>
    </source>
</evidence>
<evidence type="ECO:0000256" key="3">
    <source>
        <dbReference type="ARBA" id="ARBA00023163"/>
    </source>
</evidence>
<dbReference type="InterPro" id="IPR036735">
    <property type="entry name" value="NGN_dom_sf"/>
</dbReference>
<dbReference type="AlphaFoldDB" id="A0A381YTX3"/>
<dbReference type="GO" id="GO:0031564">
    <property type="term" value="P:transcription antitermination"/>
    <property type="evidence" value="ECO:0007669"/>
    <property type="project" value="UniProtKB-KW"/>
</dbReference>
<name>A0A381YTX3_9ZZZZ</name>
<reference evidence="5" key="1">
    <citation type="submission" date="2018-05" db="EMBL/GenBank/DDBJ databases">
        <authorList>
            <person name="Lanie J.A."/>
            <person name="Ng W.-L."/>
            <person name="Kazmierczak K.M."/>
            <person name="Andrzejewski T.M."/>
            <person name="Davidsen T.M."/>
            <person name="Wayne K.J."/>
            <person name="Tettelin H."/>
            <person name="Glass J.I."/>
            <person name="Rusch D."/>
            <person name="Podicherti R."/>
            <person name="Tsui H.-C.T."/>
            <person name="Winkler M.E."/>
        </authorList>
    </citation>
    <scope>NUCLEOTIDE SEQUENCE</scope>
</reference>
<accession>A0A381YTX3</accession>
<keyword evidence="3" id="KW-0804">Transcription</keyword>